<dbReference type="RefSeq" id="XP_005779541.1">
    <property type="nucleotide sequence ID" value="XM_005779484.1"/>
</dbReference>
<dbReference type="Proteomes" id="UP000013827">
    <property type="component" value="Unassembled WGS sequence"/>
</dbReference>
<dbReference type="HOGENOM" id="CLU_2727546_0_0_1"/>
<organism evidence="2 3">
    <name type="scientific">Emiliania huxleyi (strain CCMP1516)</name>
    <dbReference type="NCBI Taxonomy" id="280463"/>
    <lineage>
        <taxon>Eukaryota</taxon>
        <taxon>Haptista</taxon>
        <taxon>Haptophyta</taxon>
        <taxon>Prymnesiophyceae</taxon>
        <taxon>Isochrysidales</taxon>
        <taxon>Noelaerhabdaceae</taxon>
        <taxon>Emiliania</taxon>
    </lineage>
</organism>
<evidence type="ECO:0000313" key="3">
    <source>
        <dbReference type="Proteomes" id="UP000013827"/>
    </source>
</evidence>
<feature type="compositionally biased region" description="Basic and acidic residues" evidence="1">
    <location>
        <begin position="62"/>
        <end position="72"/>
    </location>
</feature>
<protein>
    <submittedName>
        <fullName evidence="2">Uncharacterized protein</fullName>
    </submittedName>
</protein>
<feature type="region of interest" description="Disordered" evidence="1">
    <location>
        <begin position="36"/>
        <end position="72"/>
    </location>
</feature>
<proteinExistence type="predicted"/>
<evidence type="ECO:0000256" key="1">
    <source>
        <dbReference type="SAM" id="MobiDB-lite"/>
    </source>
</evidence>
<evidence type="ECO:0000313" key="2">
    <source>
        <dbReference type="EnsemblProtists" id="EOD27112"/>
    </source>
</evidence>
<accession>A0A0D3JUC7</accession>
<reference evidence="2" key="2">
    <citation type="submission" date="2024-10" db="UniProtKB">
        <authorList>
            <consortium name="EnsemblProtists"/>
        </authorList>
    </citation>
    <scope>IDENTIFICATION</scope>
</reference>
<reference evidence="3" key="1">
    <citation type="journal article" date="2013" name="Nature">
        <title>Pan genome of the phytoplankton Emiliania underpins its global distribution.</title>
        <authorList>
            <person name="Read B.A."/>
            <person name="Kegel J."/>
            <person name="Klute M.J."/>
            <person name="Kuo A."/>
            <person name="Lefebvre S.C."/>
            <person name="Maumus F."/>
            <person name="Mayer C."/>
            <person name="Miller J."/>
            <person name="Monier A."/>
            <person name="Salamov A."/>
            <person name="Young J."/>
            <person name="Aguilar M."/>
            <person name="Claverie J.M."/>
            <person name="Frickenhaus S."/>
            <person name="Gonzalez K."/>
            <person name="Herman E.K."/>
            <person name="Lin Y.C."/>
            <person name="Napier J."/>
            <person name="Ogata H."/>
            <person name="Sarno A.F."/>
            <person name="Shmutz J."/>
            <person name="Schroeder D."/>
            <person name="de Vargas C."/>
            <person name="Verret F."/>
            <person name="von Dassow P."/>
            <person name="Valentin K."/>
            <person name="Van de Peer Y."/>
            <person name="Wheeler G."/>
            <person name="Dacks J.B."/>
            <person name="Delwiche C.F."/>
            <person name="Dyhrman S.T."/>
            <person name="Glockner G."/>
            <person name="John U."/>
            <person name="Richards T."/>
            <person name="Worden A.Z."/>
            <person name="Zhang X."/>
            <person name="Grigoriev I.V."/>
            <person name="Allen A.E."/>
            <person name="Bidle K."/>
            <person name="Borodovsky M."/>
            <person name="Bowler C."/>
            <person name="Brownlee C."/>
            <person name="Cock J.M."/>
            <person name="Elias M."/>
            <person name="Gladyshev V.N."/>
            <person name="Groth M."/>
            <person name="Guda C."/>
            <person name="Hadaegh A."/>
            <person name="Iglesias-Rodriguez M.D."/>
            <person name="Jenkins J."/>
            <person name="Jones B.M."/>
            <person name="Lawson T."/>
            <person name="Leese F."/>
            <person name="Lindquist E."/>
            <person name="Lobanov A."/>
            <person name="Lomsadze A."/>
            <person name="Malik S.B."/>
            <person name="Marsh M.E."/>
            <person name="Mackinder L."/>
            <person name="Mock T."/>
            <person name="Mueller-Roeber B."/>
            <person name="Pagarete A."/>
            <person name="Parker M."/>
            <person name="Probert I."/>
            <person name="Quesneville H."/>
            <person name="Raines C."/>
            <person name="Rensing S.A."/>
            <person name="Riano-Pachon D.M."/>
            <person name="Richier S."/>
            <person name="Rokitta S."/>
            <person name="Shiraiwa Y."/>
            <person name="Soanes D.M."/>
            <person name="van der Giezen M."/>
            <person name="Wahlund T.M."/>
            <person name="Williams B."/>
            <person name="Wilson W."/>
            <person name="Wolfe G."/>
            <person name="Wurch L.L."/>
        </authorList>
    </citation>
    <scope>NUCLEOTIDE SEQUENCE</scope>
</reference>
<dbReference type="PaxDb" id="2903-EOD27112"/>
<sequence length="72" mass="7725">MPASGLFLVCPGAATFYKRHPPGRRRRALSGASCCPFPAKARRGPSTPRVSEVSVTPPPDLGLEHRPKTSEL</sequence>
<dbReference type="EnsemblProtists" id="EOD27112">
    <property type="protein sequence ID" value="EOD27112"/>
    <property type="gene ID" value="EMIHUDRAFT_309997"/>
</dbReference>
<dbReference type="KEGG" id="ehx:EMIHUDRAFT_309997"/>
<dbReference type="GeneID" id="17272658"/>
<dbReference type="AlphaFoldDB" id="A0A0D3JUC7"/>
<name>A0A0D3JUC7_EMIH1</name>
<keyword evidence="3" id="KW-1185">Reference proteome</keyword>